<accession>G4RBD7</accession>
<keyword evidence="2" id="KW-1185">Reference proteome</keyword>
<dbReference type="SUPFAM" id="SSF51445">
    <property type="entry name" value="(Trans)glycosidases"/>
    <property type="match status" value="1"/>
</dbReference>
<dbReference type="HOGENOM" id="CLU_035028_0_0_5"/>
<proteinExistence type="predicted"/>
<dbReference type="AlphaFoldDB" id="G4RBD7"/>
<evidence type="ECO:0000313" key="2">
    <source>
        <dbReference type="Proteomes" id="UP000008850"/>
    </source>
</evidence>
<dbReference type="KEGG" id="phl:KKY_2605"/>
<organism evidence="1 2">
    <name type="scientific">Pelagibacterium halotolerans (strain DSM 22347 / JCM 15775 / CGMCC 1.7692 / B2)</name>
    <dbReference type="NCBI Taxonomy" id="1082931"/>
    <lineage>
        <taxon>Bacteria</taxon>
        <taxon>Pseudomonadati</taxon>
        <taxon>Pseudomonadota</taxon>
        <taxon>Alphaproteobacteria</taxon>
        <taxon>Hyphomicrobiales</taxon>
        <taxon>Devosiaceae</taxon>
        <taxon>Pelagibacterium</taxon>
    </lineage>
</organism>
<sequence length="557" mass="63991">MDGMGMIGLEIDNRRMWNWKDVDQALAFMKRFEMNALVFHQTDMMDFITLPEKYFSEDLLWERWPVRYIDVQVKRAFLQEVTRRCKAQGVAFYPEFKEIWYPEGLLEVYPELKNKDGQICPTNPFWFEFVAEKMDELVRYYPDVAGAIVSPATRESKVSISKMTCDCERCRSTDPNKWYEDFIRAVYKPLEACGKTLVIRDFSYSKDHQNAVIEASMAVSKDIVIGLKNVPHDFWPTFPDNPKLGQTQGLAQWAEFDVWGQYYGQGAFPASLVEDFQNRIRHCRSKGVTGAWFRTDIEWLDESNNMNSFNTLNLIGAAMLSSNPDRDLDEVYDAWLEWGLYSGFTASSETGEPVRPSAPDARERLQAFMRAGSKVMEKALYVRGHVFNYSSQFGQSLSAIYNVMQVWHQREQWDPGSAKHLEPTPENLAVIYAEKREAVEQAEKLKDILDPGTLGLPDAFLVEIEAMLELYVWYARGYELSAHAYFAAQRALQTGERSDAVTALANADALDAFQGELASHLETTVYPHYVYWLTSPTRLHQLAEDVRSKVNSTSEIA</sequence>
<name>G4RBD7_PELHB</name>
<dbReference type="eggNOG" id="COG3661">
    <property type="taxonomic scope" value="Bacteria"/>
</dbReference>
<reference evidence="1 2" key="1">
    <citation type="journal article" date="2012" name="J. Bacteriol.">
        <title>Complete genome sequence of Pelagibacterium halotolerans B2T.</title>
        <authorList>
            <person name="Huo Y.Y."/>
            <person name="Cheng H."/>
            <person name="Han X.F."/>
            <person name="Jiang X.W."/>
            <person name="Sun C."/>
            <person name="Zhang X.Q."/>
            <person name="Zhu X.F."/>
            <person name="Liu Y.F."/>
            <person name="Li P.F."/>
            <person name="Ni P.X."/>
            <person name="Wu M."/>
        </authorList>
    </citation>
    <scope>NUCLEOTIDE SEQUENCE [LARGE SCALE GENOMIC DNA]</scope>
    <source>
        <strain evidence="2">DSM 22347 / JCM 15775 / CGMCC 1.7692 / B2</strain>
    </source>
</reference>
<evidence type="ECO:0000313" key="1">
    <source>
        <dbReference type="EMBL" id="AEQ52613.1"/>
    </source>
</evidence>
<dbReference type="Proteomes" id="UP000008850">
    <property type="component" value="Chromosome"/>
</dbReference>
<dbReference type="EMBL" id="CP003075">
    <property type="protein sequence ID" value="AEQ52613.1"/>
    <property type="molecule type" value="Genomic_DNA"/>
</dbReference>
<dbReference type="Gene3D" id="3.20.20.80">
    <property type="entry name" value="Glycosidases"/>
    <property type="match status" value="1"/>
</dbReference>
<dbReference type="InterPro" id="IPR017853">
    <property type="entry name" value="GH"/>
</dbReference>
<gene>
    <name evidence="1" type="ordered locus">KKY_2605</name>
</gene>
<protein>
    <submittedName>
        <fullName evidence="1">Uncharacterized protein</fullName>
    </submittedName>
</protein>